<keyword evidence="1" id="KW-0175">Coiled coil</keyword>
<dbReference type="OrthoDB" id="965391at2"/>
<dbReference type="RefSeq" id="WP_141422655.1">
    <property type="nucleotide sequence ID" value="NZ_VIAR01000015.1"/>
</dbReference>
<gene>
    <name evidence="2" type="ORF">FKR84_12505</name>
</gene>
<name>A0A507ZGL5_9FLAO</name>
<protein>
    <submittedName>
        <fullName evidence="2">Uncharacterized protein</fullName>
    </submittedName>
</protein>
<dbReference type="AlphaFoldDB" id="A0A507ZGL5"/>
<comment type="caution">
    <text evidence="2">The sequence shown here is derived from an EMBL/GenBank/DDBJ whole genome shotgun (WGS) entry which is preliminary data.</text>
</comment>
<organism evidence="2 3">
    <name type="scientific">Haloflavibacter putidus</name>
    <dbReference type="NCBI Taxonomy" id="2576776"/>
    <lineage>
        <taxon>Bacteria</taxon>
        <taxon>Pseudomonadati</taxon>
        <taxon>Bacteroidota</taxon>
        <taxon>Flavobacteriia</taxon>
        <taxon>Flavobacteriales</taxon>
        <taxon>Flavobacteriaceae</taxon>
        <taxon>Haloflavibacter</taxon>
    </lineage>
</organism>
<keyword evidence="3" id="KW-1185">Reference proteome</keyword>
<dbReference type="EMBL" id="VIAR01000015">
    <property type="protein sequence ID" value="TQD34035.1"/>
    <property type="molecule type" value="Genomic_DNA"/>
</dbReference>
<proteinExistence type="predicted"/>
<evidence type="ECO:0000313" key="2">
    <source>
        <dbReference type="EMBL" id="TQD34035.1"/>
    </source>
</evidence>
<sequence>MYSIKLYEADIFYVTSVINSIDSTATRYKNSTKLLELASASRGLKLAKQIEAENERKRQELIAQIELERELKRLEKQREYNSYSNYPSSSYSTSRTWNNSYSDYSSISVPNLPSQYYSTNTNPNHVQVDGYYKSDGTYVESHMRTAPNNTIIDNFSTSPNLNPYTGKIGTIKFK</sequence>
<evidence type="ECO:0000313" key="3">
    <source>
        <dbReference type="Proteomes" id="UP000317169"/>
    </source>
</evidence>
<feature type="coiled-coil region" evidence="1">
    <location>
        <begin position="47"/>
        <end position="77"/>
    </location>
</feature>
<evidence type="ECO:0000256" key="1">
    <source>
        <dbReference type="SAM" id="Coils"/>
    </source>
</evidence>
<dbReference type="Proteomes" id="UP000317169">
    <property type="component" value="Unassembled WGS sequence"/>
</dbReference>
<reference evidence="2 3" key="1">
    <citation type="submission" date="2019-06" db="EMBL/GenBank/DDBJ databases">
        <title>Flavibacter putida gen. nov., sp. nov., a novel marine bacterium of the family Flavobacteriaceae isolated from coastal seawater.</title>
        <authorList>
            <person name="Feng X."/>
        </authorList>
    </citation>
    <scope>NUCLEOTIDE SEQUENCE [LARGE SCALE GENOMIC DNA]</scope>
    <source>
        <strain evidence="2 3">PLHSN227</strain>
    </source>
</reference>
<accession>A0A507ZGL5</accession>